<dbReference type="SUPFAM" id="SSF81345">
    <property type="entry name" value="ABC transporter involved in vitamin B12 uptake, BtuC"/>
    <property type="match status" value="2"/>
</dbReference>
<dbReference type="Gene3D" id="1.10.3470.10">
    <property type="entry name" value="ABC transporter involved in vitamin B12 uptake, BtuC"/>
    <property type="match status" value="2"/>
</dbReference>
<dbReference type="NCBIfam" id="NF007866">
    <property type="entry name" value="PRK10577.1-2"/>
    <property type="match status" value="1"/>
</dbReference>
<dbReference type="Pfam" id="PF01032">
    <property type="entry name" value="FecCD"/>
    <property type="match status" value="2"/>
</dbReference>
<evidence type="ECO:0000256" key="8">
    <source>
        <dbReference type="SAM" id="Phobius"/>
    </source>
</evidence>
<dbReference type="CDD" id="cd06550">
    <property type="entry name" value="TM_ABC_iron-siderophores_like"/>
    <property type="match status" value="2"/>
</dbReference>
<feature type="transmembrane region" description="Helical" evidence="8">
    <location>
        <begin position="407"/>
        <end position="425"/>
    </location>
</feature>
<feature type="transmembrane region" description="Helical" evidence="8">
    <location>
        <begin position="159"/>
        <end position="183"/>
    </location>
</feature>
<dbReference type="EMBL" id="VLKY01000010">
    <property type="protein sequence ID" value="TWI52718.1"/>
    <property type="molecule type" value="Genomic_DNA"/>
</dbReference>
<feature type="transmembrane region" description="Helical" evidence="8">
    <location>
        <begin position="576"/>
        <end position="595"/>
    </location>
</feature>
<sequence>MHNSRTQAGLPSMSTLAIPRRSLRYPITFLLLVLLAMGHVQLGSTLSLSQQWAALVGPASDDFSILQFQDAALPRVVMALLVGAGLGLSGSILQQLTQNRLVSPMTIGSASGAWLGLVCATLLAPTFAAHHGEWAALLGAMGAVGLVLLIAGRAGIAGLPIVLAGMAMNLLLGALASGLVMLNDQYARNLFLWGAGDLAQMDWHWVTWLLPKLAIGLAVLAFASRPLTLLRLGSEGAQARGMSLWPVMLGLFVASLWLTSISITAVGLIGFIGLLTPNLARLLGARSAFDELLYSTLLGALLLLGTDALAVLASRWTINLVPSGAAAALIGAPALLWLSRRQLSGEDQRGLVLPGHADRRITRWGWALIISCVVCITWLTLCLAPGASGWKLEWPSALIWSFRWPRTLTAASAGIGLAIAGVILQRLLRNPLASPDILGLSAGATLALLIGAFLTGGAIQSASAPLAAFMGSMLVLVILLLFGRRHQYAPGMLALVGISLMALLDAALQFALAKGTADSFAIMGWLAGSTYRVSAQQAVWLCLGVLILGSISLFFHRGLTLASIGDGIALGRGLPLTRLRIVLLLLVSLLCALVTSVMGPVAFLGLLAPHIAAILGARKVLPQLLLAATLGSVLMLTADWIGRVIIYPLQMPVGVVASILCGTYFIILLVRQRCA</sequence>
<keyword evidence="4" id="KW-1003">Cell membrane</keyword>
<comment type="similarity">
    <text evidence="2">Belongs to the binding-protein-dependent transport system permease family. FecCD subfamily.</text>
</comment>
<dbReference type="PANTHER" id="PTHR30472:SF37">
    <property type="entry name" value="FE(3+) DICITRATE TRANSPORT SYSTEM PERMEASE PROTEIN FECD-RELATED"/>
    <property type="match status" value="1"/>
</dbReference>
<keyword evidence="3" id="KW-0813">Transport</keyword>
<evidence type="ECO:0000256" key="5">
    <source>
        <dbReference type="ARBA" id="ARBA00022692"/>
    </source>
</evidence>
<evidence type="ECO:0000256" key="7">
    <source>
        <dbReference type="ARBA" id="ARBA00023136"/>
    </source>
</evidence>
<feature type="transmembrane region" description="Helical" evidence="8">
    <location>
        <begin position="462"/>
        <end position="482"/>
    </location>
</feature>
<feature type="transmembrane region" description="Helical" evidence="8">
    <location>
        <begin position="292"/>
        <end position="313"/>
    </location>
</feature>
<feature type="transmembrane region" description="Helical" evidence="8">
    <location>
        <begin position="494"/>
        <end position="513"/>
    </location>
</feature>
<dbReference type="PANTHER" id="PTHR30472">
    <property type="entry name" value="FERRIC ENTEROBACTIN TRANSPORT SYSTEM PERMEASE PROTEIN"/>
    <property type="match status" value="1"/>
</dbReference>
<dbReference type="Proteomes" id="UP000316905">
    <property type="component" value="Unassembled WGS sequence"/>
</dbReference>
<evidence type="ECO:0000256" key="4">
    <source>
        <dbReference type="ARBA" id="ARBA00022475"/>
    </source>
</evidence>
<feature type="transmembrane region" description="Helical" evidence="8">
    <location>
        <begin position="134"/>
        <end position="152"/>
    </location>
</feature>
<dbReference type="InterPro" id="IPR000522">
    <property type="entry name" value="ABC_transptr_permease_BtuC"/>
</dbReference>
<dbReference type="InterPro" id="IPR037294">
    <property type="entry name" value="ABC_BtuC-like"/>
</dbReference>
<proteinExistence type="inferred from homology"/>
<feature type="transmembrane region" description="Helical" evidence="8">
    <location>
        <begin position="364"/>
        <end position="387"/>
    </location>
</feature>
<feature type="transmembrane region" description="Helical" evidence="8">
    <location>
        <begin position="244"/>
        <end position="272"/>
    </location>
</feature>
<comment type="subcellular location">
    <subcellularLocation>
        <location evidence="1">Cell membrane</location>
        <topology evidence="1">Multi-pass membrane protein</topology>
    </subcellularLocation>
</comment>
<feature type="transmembrane region" description="Helical" evidence="8">
    <location>
        <begin position="105"/>
        <end position="128"/>
    </location>
</feature>
<evidence type="ECO:0000313" key="9">
    <source>
        <dbReference type="EMBL" id="TWI52718.1"/>
    </source>
</evidence>
<evidence type="ECO:0000256" key="6">
    <source>
        <dbReference type="ARBA" id="ARBA00022989"/>
    </source>
</evidence>
<reference evidence="9 10" key="1">
    <citation type="journal article" date="2015" name="Stand. Genomic Sci.">
        <title>Genomic Encyclopedia of Bacterial and Archaeal Type Strains, Phase III: the genomes of soil and plant-associated and newly described type strains.</title>
        <authorList>
            <person name="Whitman W.B."/>
            <person name="Woyke T."/>
            <person name="Klenk H.P."/>
            <person name="Zhou Y."/>
            <person name="Lilburn T.G."/>
            <person name="Beck B.J."/>
            <person name="De Vos P."/>
            <person name="Vandamme P."/>
            <person name="Eisen J.A."/>
            <person name="Garrity G."/>
            <person name="Hugenholtz P."/>
            <person name="Kyrpides N.C."/>
        </authorList>
    </citation>
    <scope>NUCLEOTIDE SEQUENCE [LARGE SCALE GENOMIC DNA]</scope>
    <source>
        <strain evidence="9 10">CGMCC 1.6858</strain>
    </source>
</reference>
<accession>A0A562Q7M9</accession>
<dbReference type="AlphaFoldDB" id="A0A562Q7M9"/>
<feature type="transmembrane region" description="Helical" evidence="8">
    <location>
        <begin position="203"/>
        <end position="223"/>
    </location>
</feature>
<gene>
    <name evidence="9" type="ORF">IQ22_03094</name>
</gene>
<feature type="transmembrane region" description="Helical" evidence="8">
    <location>
        <begin position="437"/>
        <end position="456"/>
    </location>
</feature>
<comment type="caution">
    <text evidence="9">The sequence shown here is derived from an EMBL/GenBank/DDBJ whole genome shotgun (WGS) entry which is preliminary data.</text>
</comment>
<dbReference type="GO" id="GO:0005886">
    <property type="term" value="C:plasma membrane"/>
    <property type="evidence" value="ECO:0007669"/>
    <property type="project" value="UniProtKB-SubCell"/>
</dbReference>
<dbReference type="RefSeq" id="WP_244309176.1">
    <property type="nucleotide sequence ID" value="NZ_VLKY01000010.1"/>
</dbReference>
<evidence type="ECO:0000256" key="1">
    <source>
        <dbReference type="ARBA" id="ARBA00004651"/>
    </source>
</evidence>
<keyword evidence="7 8" id="KW-0472">Membrane</keyword>
<name>A0A562Q7M9_9PSED</name>
<organism evidence="9 10">
    <name type="scientific">Pseudomonas duriflava</name>
    <dbReference type="NCBI Taxonomy" id="459528"/>
    <lineage>
        <taxon>Bacteria</taxon>
        <taxon>Pseudomonadati</taxon>
        <taxon>Pseudomonadota</taxon>
        <taxon>Gammaproteobacteria</taxon>
        <taxon>Pseudomonadales</taxon>
        <taxon>Pseudomonadaceae</taxon>
        <taxon>Pseudomonas</taxon>
    </lineage>
</organism>
<feature type="transmembrane region" description="Helical" evidence="8">
    <location>
        <begin position="624"/>
        <end position="646"/>
    </location>
</feature>
<feature type="transmembrane region" description="Helical" evidence="8">
    <location>
        <begin position="652"/>
        <end position="670"/>
    </location>
</feature>
<evidence type="ECO:0000313" key="10">
    <source>
        <dbReference type="Proteomes" id="UP000316905"/>
    </source>
</evidence>
<dbReference type="GO" id="GO:0022857">
    <property type="term" value="F:transmembrane transporter activity"/>
    <property type="evidence" value="ECO:0007669"/>
    <property type="project" value="InterPro"/>
</dbReference>
<feature type="transmembrane region" description="Helical" evidence="8">
    <location>
        <begin position="73"/>
        <end position="93"/>
    </location>
</feature>
<feature type="transmembrane region" description="Helical" evidence="8">
    <location>
        <begin position="533"/>
        <end position="555"/>
    </location>
</feature>
<keyword evidence="10" id="KW-1185">Reference proteome</keyword>
<protein>
    <submittedName>
        <fullName evidence="9">Iron complex transport system permease protein</fullName>
    </submittedName>
</protein>
<evidence type="ECO:0000256" key="3">
    <source>
        <dbReference type="ARBA" id="ARBA00022448"/>
    </source>
</evidence>
<keyword evidence="5 8" id="KW-0812">Transmembrane</keyword>
<evidence type="ECO:0000256" key="2">
    <source>
        <dbReference type="ARBA" id="ARBA00007935"/>
    </source>
</evidence>
<dbReference type="GO" id="GO:0033214">
    <property type="term" value="P:siderophore-iron import into cell"/>
    <property type="evidence" value="ECO:0007669"/>
    <property type="project" value="TreeGrafter"/>
</dbReference>
<keyword evidence="6 8" id="KW-1133">Transmembrane helix</keyword>